<feature type="compositionally biased region" description="Basic and acidic residues" evidence="1">
    <location>
        <begin position="52"/>
        <end position="64"/>
    </location>
</feature>
<dbReference type="Proteomes" id="UP000735302">
    <property type="component" value="Unassembled WGS sequence"/>
</dbReference>
<organism evidence="2 3">
    <name type="scientific">Plakobranchus ocellatus</name>
    <dbReference type="NCBI Taxonomy" id="259542"/>
    <lineage>
        <taxon>Eukaryota</taxon>
        <taxon>Metazoa</taxon>
        <taxon>Spiralia</taxon>
        <taxon>Lophotrochozoa</taxon>
        <taxon>Mollusca</taxon>
        <taxon>Gastropoda</taxon>
        <taxon>Heterobranchia</taxon>
        <taxon>Euthyneura</taxon>
        <taxon>Panpulmonata</taxon>
        <taxon>Sacoglossa</taxon>
        <taxon>Placobranchoidea</taxon>
        <taxon>Plakobranchidae</taxon>
        <taxon>Plakobranchus</taxon>
    </lineage>
</organism>
<feature type="compositionally biased region" description="Basic and acidic residues" evidence="1">
    <location>
        <begin position="97"/>
        <end position="112"/>
    </location>
</feature>
<accession>A0AAV4ABG6</accession>
<feature type="region of interest" description="Disordered" evidence="1">
    <location>
        <begin position="40"/>
        <end position="76"/>
    </location>
</feature>
<evidence type="ECO:0000313" key="2">
    <source>
        <dbReference type="EMBL" id="GFO04598.1"/>
    </source>
</evidence>
<reference evidence="2 3" key="1">
    <citation type="journal article" date="2021" name="Elife">
        <title>Chloroplast acquisition without the gene transfer in kleptoplastic sea slugs, Plakobranchus ocellatus.</title>
        <authorList>
            <person name="Maeda T."/>
            <person name="Takahashi S."/>
            <person name="Yoshida T."/>
            <person name="Shimamura S."/>
            <person name="Takaki Y."/>
            <person name="Nagai Y."/>
            <person name="Toyoda A."/>
            <person name="Suzuki Y."/>
            <person name="Arimoto A."/>
            <person name="Ishii H."/>
            <person name="Satoh N."/>
            <person name="Nishiyama T."/>
            <person name="Hasebe M."/>
            <person name="Maruyama T."/>
            <person name="Minagawa J."/>
            <person name="Obokata J."/>
            <person name="Shigenobu S."/>
        </authorList>
    </citation>
    <scope>NUCLEOTIDE SEQUENCE [LARGE SCALE GENOMIC DNA]</scope>
</reference>
<comment type="caution">
    <text evidence="2">The sequence shown here is derived from an EMBL/GenBank/DDBJ whole genome shotgun (WGS) entry which is preliminary data.</text>
</comment>
<proteinExistence type="predicted"/>
<gene>
    <name evidence="2" type="ORF">PoB_003110300</name>
</gene>
<keyword evidence="3" id="KW-1185">Reference proteome</keyword>
<feature type="region of interest" description="Disordered" evidence="1">
    <location>
        <begin position="91"/>
        <end position="145"/>
    </location>
</feature>
<sequence>MDTLRKQKRKLKKQIRAASSEETNGLLVIWCQLKARHSALSRAESTRKKHSQVHEKEAQPKEAEPGTLHQGSIPVCKTAFPTTQVWNFDSRKRRARNSSEEDIFRSRSRDTLGRNYRPCMASCPRNKVRHQASKLTGSHNSSKQS</sequence>
<evidence type="ECO:0000313" key="3">
    <source>
        <dbReference type="Proteomes" id="UP000735302"/>
    </source>
</evidence>
<evidence type="ECO:0000256" key="1">
    <source>
        <dbReference type="SAM" id="MobiDB-lite"/>
    </source>
</evidence>
<name>A0AAV4ABG6_9GAST</name>
<feature type="compositionally biased region" description="Polar residues" evidence="1">
    <location>
        <begin position="133"/>
        <end position="145"/>
    </location>
</feature>
<feature type="compositionally biased region" description="Basic residues" evidence="1">
    <location>
        <begin position="1"/>
        <end position="15"/>
    </location>
</feature>
<dbReference type="EMBL" id="BLXT01003739">
    <property type="protein sequence ID" value="GFO04598.1"/>
    <property type="molecule type" value="Genomic_DNA"/>
</dbReference>
<dbReference type="AlphaFoldDB" id="A0AAV4ABG6"/>
<protein>
    <submittedName>
        <fullName evidence="2">Uncharacterized protein</fullName>
    </submittedName>
</protein>
<feature type="region of interest" description="Disordered" evidence="1">
    <location>
        <begin position="1"/>
        <end position="20"/>
    </location>
</feature>